<evidence type="ECO:0000313" key="1">
    <source>
        <dbReference type="EMBL" id="SVC57237.1"/>
    </source>
</evidence>
<dbReference type="AlphaFoldDB" id="A0A382NAH8"/>
<accession>A0A382NAH8</accession>
<reference evidence="1" key="1">
    <citation type="submission" date="2018-05" db="EMBL/GenBank/DDBJ databases">
        <authorList>
            <person name="Lanie J.A."/>
            <person name="Ng W.-L."/>
            <person name="Kazmierczak K.M."/>
            <person name="Andrzejewski T.M."/>
            <person name="Davidsen T.M."/>
            <person name="Wayne K.J."/>
            <person name="Tettelin H."/>
            <person name="Glass J.I."/>
            <person name="Rusch D."/>
            <person name="Podicherti R."/>
            <person name="Tsui H.-C.T."/>
            <person name="Winkler M.E."/>
        </authorList>
    </citation>
    <scope>NUCLEOTIDE SEQUENCE</scope>
</reference>
<gene>
    <name evidence="1" type="ORF">METZ01_LOCUS310091</name>
</gene>
<dbReference type="EMBL" id="UINC01098595">
    <property type="protein sequence ID" value="SVC57237.1"/>
    <property type="molecule type" value="Genomic_DNA"/>
</dbReference>
<feature type="non-terminal residue" evidence="1">
    <location>
        <position position="23"/>
    </location>
</feature>
<protein>
    <submittedName>
        <fullName evidence="1">Uncharacterized protein</fullName>
    </submittedName>
</protein>
<proteinExistence type="predicted"/>
<name>A0A382NAH8_9ZZZZ</name>
<sequence length="23" mass="2556">MSLELDELSELDDLLSPLELSPP</sequence>
<organism evidence="1">
    <name type="scientific">marine metagenome</name>
    <dbReference type="NCBI Taxonomy" id="408172"/>
    <lineage>
        <taxon>unclassified sequences</taxon>
        <taxon>metagenomes</taxon>
        <taxon>ecological metagenomes</taxon>
    </lineage>
</organism>